<gene>
    <name evidence="2" type="ORF">FHS59_004166</name>
</gene>
<dbReference type="Proteomes" id="UP000588604">
    <property type="component" value="Unassembled WGS sequence"/>
</dbReference>
<evidence type="ECO:0000256" key="1">
    <source>
        <dbReference type="SAM" id="MobiDB-lite"/>
    </source>
</evidence>
<evidence type="ECO:0000313" key="2">
    <source>
        <dbReference type="EMBL" id="MBB6328510.1"/>
    </source>
</evidence>
<protein>
    <submittedName>
        <fullName evidence="2">Uncharacterized protein</fullName>
    </submittedName>
</protein>
<comment type="caution">
    <text evidence="2">The sequence shown here is derived from an EMBL/GenBank/DDBJ whole genome shotgun (WGS) entry which is preliminary data.</text>
</comment>
<accession>A0A841MM19</accession>
<reference evidence="2 3" key="1">
    <citation type="submission" date="2020-08" db="EMBL/GenBank/DDBJ databases">
        <title>Genomic Encyclopedia of Type Strains, Phase IV (KMG-IV): sequencing the most valuable type-strain genomes for metagenomic binning, comparative biology and taxonomic classification.</title>
        <authorList>
            <person name="Goeker M."/>
        </authorList>
    </citation>
    <scope>NUCLEOTIDE SEQUENCE [LARGE SCALE GENOMIC DNA]</scope>
    <source>
        <strain evidence="2 3">DSM 102044</strain>
    </source>
</reference>
<organism evidence="2 3">
    <name type="scientific">Algoriphagus iocasae</name>
    <dbReference type="NCBI Taxonomy" id="1836499"/>
    <lineage>
        <taxon>Bacteria</taxon>
        <taxon>Pseudomonadati</taxon>
        <taxon>Bacteroidota</taxon>
        <taxon>Cytophagia</taxon>
        <taxon>Cytophagales</taxon>
        <taxon>Cyclobacteriaceae</taxon>
        <taxon>Algoriphagus</taxon>
    </lineage>
</organism>
<dbReference type="AlphaFoldDB" id="A0A841MM19"/>
<keyword evidence="3" id="KW-1185">Reference proteome</keyword>
<feature type="region of interest" description="Disordered" evidence="1">
    <location>
        <begin position="1"/>
        <end position="20"/>
    </location>
</feature>
<dbReference type="RefSeq" id="WP_184498009.1">
    <property type="nucleotide sequence ID" value="NZ_JACIJO010000004.1"/>
</dbReference>
<feature type="region of interest" description="Disordered" evidence="1">
    <location>
        <begin position="26"/>
        <end position="97"/>
    </location>
</feature>
<feature type="compositionally biased region" description="Acidic residues" evidence="1">
    <location>
        <begin position="71"/>
        <end position="86"/>
    </location>
</feature>
<evidence type="ECO:0000313" key="3">
    <source>
        <dbReference type="Proteomes" id="UP000588604"/>
    </source>
</evidence>
<name>A0A841MM19_9BACT</name>
<dbReference type="EMBL" id="JACIJO010000004">
    <property type="protein sequence ID" value="MBB6328510.1"/>
    <property type="molecule type" value="Genomic_DNA"/>
</dbReference>
<proteinExistence type="predicted"/>
<sequence length="97" mass="10864">MKTNKTKDPQNSKNKTTEELAKEAKVTKEDLQALGPKDANLSHDGGEDEQLIERKRKVDFSGDGLDVPGSELDDEQERIGSEDEENNLYSNADEEKK</sequence>
<feature type="compositionally biased region" description="Basic and acidic residues" evidence="1">
    <location>
        <begin position="40"/>
        <end position="60"/>
    </location>
</feature>